<name>A0A3G3BTG4_9VIRU</name>
<dbReference type="EMBL" id="MK026595">
    <property type="protein sequence ID" value="AYP67572.1"/>
    <property type="molecule type" value="Genomic_RNA"/>
</dbReference>
<feature type="region of interest" description="Disordered" evidence="1">
    <location>
        <begin position="80"/>
        <end position="123"/>
    </location>
</feature>
<sequence>MDKYYRLVYQCNLYPDDIITNFGVLGKHWRNSNYRQRELSLRHDMVCIYLCNMEQKPFDHAVEAILTGVKRKRSLDVNSSNNKLFKGSDGGRTSPQPSTSGSMGSVPGKASTSTNRSSSSGGTIDLSVHELESQFRYILIEGMPQPELIQNHYAGLWGLNPPDSMWDIIDTVSKKFIEVKVSSNPKSNEVYDLKKLSIEGHTAYCQVNPRTGACRWIDHEGGLQGEEKVRNFILARCEALNSLDIMETELQEIDDLSSTVFNSPVFNSYMDQWLESWHVPDLEIREMEDMFLQDKRPCAIHPKQLLDHLSNLKEADRIEIVKWKAKIMPDGWLHDFLTEEDNDWEMVKNVVNEIFSAPLRFEIKEPVKEKDPDLLNVIRKSIEHWDSTNFMLHFPSEGPDHDYLKDLLGIEAKKRIHDEGDTTTKQPEYKTLENHRYDHYYDEIIRRLRRGSPYGGNAFSHLERDIFVDEHPVGRTASQACTAIIRKIGRCNGAFYCSRLANFYSRMGGSYLVHMEKKNKTSHGSTACFPIYANILCDDGVNRRLVSGIIIRGPQHARSPTDRTNFISIETMKDTKETRYLLAANKIRWVWSNDKFLIVARQNAIMKEDPSYATFAQNSLFVPSNLVGVMTVENPKIRRHTNMDELIRDLVDRHSEWFTERFVEGVIVSACSTTRDEGYFAMLRKIFMIILAWRRKEHGAHWDIEEMCEAVNECLIDNPISMHFHLTLLKILEIYSTRVDDTGNWV</sequence>
<protein>
    <submittedName>
        <fullName evidence="2">PA</fullName>
    </submittedName>
</protein>
<proteinExistence type="predicted"/>
<accession>A0A3G3BTG4</accession>
<dbReference type="InterPro" id="IPR038372">
    <property type="entry name" value="PA/PA-X_sf"/>
</dbReference>
<evidence type="ECO:0000313" key="2">
    <source>
        <dbReference type="EMBL" id="AYP67572.1"/>
    </source>
</evidence>
<organism evidence="2">
    <name type="scientific">Old quarry swamp virus</name>
    <dbReference type="NCBI Taxonomy" id="2485876"/>
    <lineage>
        <taxon>Viruses</taxon>
        <taxon>Riboviria</taxon>
    </lineage>
</organism>
<reference evidence="2" key="1">
    <citation type="submission" date="2018-10" db="EMBL/GenBank/DDBJ databases">
        <title>Extensive Diversity of RNA Viruses in Australian Ticks.</title>
        <authorList>
            <person name="Harvey E."/>
            <person name="Rose K."/>
            <person name="Eden J.-S."/>
            <person name="Lo N."/>
            <person name="Abeyasuriya T."/>
            <person name="Shi M."/>
            <person name="Doggett S.L."/>
            <person name="Holmes E.C."/>
        </authorList>
    </citation>
    <scope>NUCLEOTIDE SEQUENCE</scope>
</reference>
<dbReference type="Gene3D" id="3.40.91.90">
    <property type="entry name" value="Influenza RNA-dependent RNA polymerase subunit PA, endonuclease domain"/>
    <property type="match status" value="1"/>
</dbReference>
<evidence type="ECO:0000256" key="1">
    <source>
        <dbReference type="SAM" id="MobiDB-lite"/>
    </source>
</evidence>
<feature type="compositionally biased region" description="Polar residues" evidence="1">
    <location>
        <begin position="91"/>
        <end position="103"/>
    </location>
</feature>
<feature type="compositionally biased region" description="Low complexity" evidence="1">
    <location>
        <begin position="111"/>
        <end position="123"/>
    </location>
</feature>